<dbReference type="InterPro" id="IPR004045">
    <property type="entry name" value="Glutathione_S-Trfase_N"/>
</dbReference>
<feature type="domain" description="GST N-terminal" evidence="1">
    <location>
        <begin position="7"/>
        <end position="78"/>
    </location>
</feature>
<evidence type="ECO:0000259" key="1">
    <source>
        <dbReference type="PROSITE" id="PS50404"/>
    </source>
</evidence>
<keyword evidence="3" id="KW-1185">Reference proteome</keyword>
<dbReference type="PANTHER" id="PTHR12289:SF41">
    <property type="entry name" value="FAILED AXON CONNECTIONS-RELATED"/>
    <property type="match status" value="1"/>
</dbReference>
<dbReference type="InterPro" id="IPR040079">
    <property type="entry name" value="Glutathione_S-Trfase"/>
</dbReference>
<protein>
    <recommendedName>
        <fullName evidence="1">GST N-terminal domain-containing protein</fullName>
    </recommendedName>
</protein>
<dbReference type="SFLD" id="SFLDG01200">
    <property type="entry name" value="SUF1.1"/>
    <property type="match status" value="1"/>
</dbReference>
<evidence type="ECO:0000313" key="2">
    <source>
        <dbReference type="EMBL" id="KMK51624.1"/>
    </source>
</evidence>
<dbReference type="SFLD" id="SFLDS00019">
    <property type="entry name" value="Glutathione_Transferase_(cytos"/>
    <property type="match status" value="1"/>
</dbReference>
<dbReference type="InterPro" id="IPR036249">
    <property type="entry name" value="Thioredoxin-like_sf"/>
</dbReference>
<evidence type="ECO:0000313" key="3">
    <source>
        <dbReference type="Proteomes" id="UP000036270"/>
    </source>
</evidence>
<dbReference type="AlphaFoldDB" id="A0A0J5P801"/>
<dbReference type="PANTHER" id="PTHR12289">
    <property type="entry name" value="METAXIN RELATED"/>
    <property type="match status" value="1"/>
</dbReference>
<dbReference type="STRING" id="67855.RO21_05440"/>
<dbReference type="Pfam" id="PF17172">
    <property type="entry name" value="GST_N_4"/>
    <property type="match status" value="1"/>
</dbReference>
<sequence length="232" mass="25961">MYILYSVPGSKKARSLSPFAWKAEALLKLSGKLYRVEFVADLSKMPNGKVPVLQDGEQQIADSSLIQRYLEQKGDLALDRTLSAEQKAVAEAFRRMAEEHLYWVGVYARMVDPSGEAFVRNAMLSGLPQEVQDQVMTQLREGSRQQMHGHGIGRHCAEQIYAFGYQDVQAIADYLADKPFFFGDAIHSIDCVLATAIAGFLANPFSTPLTDYVRRLPNLVAYAERFNQAVFS</sequence>
<gene>
    <name evidence="2" type="ORF">RO21_05440</name>
</gene>
<dbReference type="Gene3D" id="1.20.1050.10">
    <property type="match status" value="1"/>
</dbReference>
<dbReference type="PATRIC" id="fig|67855.3.peg.954"/>
<dbReference type="GO" id="GO:0005737">
    <property type="term" value="C:cytoplasm"/>
    <property type="evidence" value="ECO:0007669"/>
    <property type="project" value="TreeGrafter"/>
</dbReference>
<proteinExistence type="predicted"/>
<comment type="caution">
    <text evidence="2">The sequence shown here is derived from an EMBL/GenBank/DDBJ whole genome shotgun (WGS) entry which is preliminary data.</text>
</comment>
<dbReference type="InterPro" id="IPR036282">
    <property type="entry name" value="Glutathione-S-Trfase_C_sf"/>
</dbReference>
<dbReference type="InterPro" id="IPR012336">
    <property type="entry name" value="Thioredoxin-like_fold"/>
</dbReference>
<dbReference type="InterPro" id="IPR026928">
    <property type="entry name" value="FAX/IsoI-like"/>
</dbReference>
<dbReference type="SUPFAM" id="SSF52833">
    <property type="entry name" value="Thioredoxin-like"/>
    <property type="match status" value="1"/>
</dbReference>
<dbReference type="EMBL" id="JWIZ01000027">
    <property type="protein sequence ID" value="KMK51624.1"/>
    <property type="molecule type" value="Genomic_DNA"/>
</dbReference>
<dbReference type="Pfam" id="PF17171">
    <property type="entry name" value="GST_C_6"/>
    <property type="match status" value="1"/>
</dbReference>
<dbReference type="InterPro" id="IPR050931">
    <property type="entry name" value="Mito_Protein_Transport_Metaxin"/>
</dbReference>
<dbReference type="Proteomes" id="UP000036270">
    <property type="component" value="Unassembled WGS sequence"/>
</dbReference>
<dbReference type="SUPFAM" id="SSF47616">
    <property type="entry name" value="GST C-terminal domain-like"/>
    <property type="match status" value="1"/>
</dbReference>
<organism evidence="2 3">
    <name type="scientific">Muribacter muris</name>
    <dbReference type="NCBI Taxonomy" id="67855"/>
    <lineage>
        <taxon>Bacteria</taxon>
        <taxon>Pseudomonadati</taxon>
        <taxon>Pseudomonadota</taxon>
        <taxon>Gammaproteobacteria</taxon>
        <taxon>Pasteurellales</taxon>
        <taxon>Pasteurellaceae</taxon>
        <taxon>Muribacter</taxon>
    </lineage>
</organism>
<name>A0A0J5P801_9PAST</name>
<accession>A0A0J5P801</accession>
<dbReference type="SFLD" id="SFLDG01180">
    <property type="entry name" value="SUF1"/>
    <property type="match status" value="1"/>
</dbReference>
<dbReference type="PROSITE" id="PS50404">
    <property type="entry name" value="GST_NTER"/>
    <property type="match status" value="1"/>
</dbReference>
<dbReference type="InterPro" id="IPR033468">
    <property type="entry name" value="Metaxin_GST"/>
</dbReference>
<dbReference type="CDD" id="cd03193">
    <property type="entry name" value="GST_C_Metaxin"/>
    <property type="match status" value="1"/>
</dbReference>
<reference evidence="2 3" key="1">
    <citation type="submission" date="2014-12" db="EMBL/GenBank/DDBJ databases">
        <title>Reclassification of Actinobacillus muris as Muribacter muris.</title>
        <authorList>
            <person name="Christensen H."/>
            <person name="Nicklas W."/>
            <person name="Bisgaard M."/>
        </authorList>
    </citation>
    <scope>NUCLEOTIDE SEQUENCE [LARGE SCALE GENOMIC DNA]</scope>
    <source>
        <strain evidence="2 3">Ackerman80-443D</strain>
    </source>
</reference>
<dbReference type="Gene3D" id="3.40.30.10">
    <property type="entry name" value="Glutaredoxin"/>
    <property type="match status" value="1"/>
</dbReference>
<dbReference type="RefSeq" id="WP_047976778.1">
    <property type="nucleotide sequence ID" value="NZ_JWIZ01000027.1"/>
</dbReference>